<dbReference type="AlphaFoldDB" id="A0AA94XYR3"/>
<dbReference type="EMBL" id="CP102487">
    <property type="protein sequence ID" value="UUX60346.1"/>
    <property type="molecule type" value="Genomic_DNA"/>
</dbReference>
<evidence type="ECO:0000256" key="1">
    <source>
        <dbReference type="SAM" id="MobiDB-lite"/>
    </source>
</evidence>
<feature type="chain" id="PRO_5041636476" evidence="2">
    <location>
        <begin position="24"/>
        <end position="204"/>
    </location>
</feature>
<dbReference type="Proteomes" id="UP001060018">
    <property type="component" value="Chromosome"/>
</dbReference>
<dbReference type="PROSITE" id="PS51257">
    <property type="entry name" value="PROKAR_LIPOPROTEIN"/>
    <property type="match status" value="1"/>
</dbReference>
<feature type="region of interest" description="Disordered" evidence="1">
    <location>
        <begin position="29"/>
        <end position="54"/>
    </location>
</feature>
<dbReference type="PANTHER" id="PTHR36933">
    <property type="entry name" value="SLL0788 PROTEIN"/>
    <property type="match status" value="1"/>
</dbReference>
<dbReference type="Pfam" id="PF03713">
    <property type="entry name" value="DUF305"/>
    <property type="match status" value="1"/>
</dbReference>
<feature type="compositionally biased region" description="Low complexity" evidence="1">
    <location>
        <begin position="44"/>
        <end position="54"/>
    </location>
</feature>
<dbReference type="PANTHER" id="PTHR36933:SF1">
    <property type="entry name" value="SLL0788 PROTEIN"/>
    <property type="match status" value="1"/>
</dbReference>
<feature type="signal peptide" evidence="2">
    <location>
        <begin position="1"/>
        <end position="23"/>
    </location>
</feature>
<gene>
    <name evidence="4" type="ORF">NUH22_06960</name>
</gene>
<keyword evidence="2" id="KW-0732">Signal</keyword>
<feature type="domain" description="DUF305" evidence="3">
    <location>
        <begin position="58"/>
        <end position="201"/>
    </location>
</feature>
<protein>
    <submittedName>
        <fullName evidence="4">DUF305 domain-containing protein</fullName>
    </submittedName>
</protein>
<evidence type="ECO:0000259" key="3">
    <source>
        <dbReference type="Pfam" id="PF03713"/>
    </source>
</evidence>
<dbReference type="Gene3D" id="1.20.1260.10">
    <property type="match status" value="1"/>
</dbReference>
<sequence length="204" mass="22000">MKHKTLCVGALALSTLIALTSCAADQGQEAQATSESHGSEHQMPSPSAPAAGEANAADMSFASGMKAHHEQALEMSTDLLGKEQIPGEVRQLAEQIKSAQTPEIELMERWLSGWDMPEGMDHGQMNHDEGMISQEDITSLKEATGPTAAKLFLEQMIAHHEGAVEMAETEIADGSYPEAIELSKNIVESQTQEIQEMKDLLSTL</sequence>
<dbReference type="RefSeq" id="WP_060701377.1">
    <property type="nucleotide sequence ID" value="NZ_CP012750.1"/>
</dbReference>
<reference evidence="4" key="1">
    <citation type="journal article" date="2022" name="Pest Manag. Sci.">
        <title>Glutamicibacter halophytocola-mediated host fitness of potato tuber moth on Solanaceae crops.</title>
        <authorList>
            <person name="Wang W."/>
            <person name="Xiao G."/>
            <person name="Du G."/>
            <person name="Chang L."/>
            <person name="Yang Y."/>
            <person name="Ye J."/>
            <person name="Chen B."/>
        </authorList>
    </citation>
    <scope>NUCLEOTIDE SEQUENCE</scope>
    <source>
        <strain evidence="4">S2</strain>
    </source>
</reference>
<evidence type="ECO:0000256" key="2">
    <source>
        <dbReference type="SAM" id="SignalP"/>
    </source>
</evidence>
<accession>A0AA94XYR3</accession>
<name>A0AA94XYR3_9MICC</name>
<proteinExistence type="predicted"/>
<dbReference type="KEGG" id="gar:AOZ07_07120"/>
<dbReference type="InterPro" id="IPR012347">
    <property type="entry name" value="Ferritin-like"/>
</dbReference>
<evidence type="ECO:0000313" key="4">
    <source>
        <dbReference type="EMBL" id="UUX60346.1"/>
    </source>
</evidence>
<dbReference type="InterPro" id="IPR005183">
    <property type="entry name" value="DUF305_CopM-like"/>
</dbReference>
<evidence type="ECO:0000313" key="5">
    <source>
        <dbReference type="Proteomes" id="UP001060018"/>
    </source>
</evidence>
<organism evidence="4 5">
    <name type="scientific">Glutamicibacter halophytocola</name>
    <dbReference type="NCBI Taxonomy" id="1933880"/>
    <lineage>
        <taxon>Bacteria</taxon>
        <taxon>Bacillati</taxon>
        <taxon>Actinomycetota</taxon>
        <taxon>Actinomycetes</taxon>
        <taxon>Micrococcales</taxon>
        <taxon>Micrococcaceae</taxon>
        <taxon>Glutamicibacter</taxon>
    </lineage>
</organism>